<evidence type="ECO:0000313" key="8">
    <source>
        <dbReference type="EMBL" id="KAF5951679.1"/>
    </source>
</evidence>
<evidence type="ECO:0000256" key="1">
    <source>
        <dbReference type="ARBA" id="ARBA00004123"/>
    </source>
</evidence>
<comment type="caution">
    <text evidence="8">The sequence shown here is derived from an EMBL/GenBank/DDBJ whole genome shotgun (WGS) entry which is preliminary data.</text>
</comment>
<dbReference type="InterPro" id="IPR003340">
    <property type="entry name" value="B3_DNA-bd"/>
</dbReference>
<dbReference type="SUPFAM" id="SSF101936">
    <property type="entry name" value="DNA-binding pseudobarrel domain"/>
    <property type="match status" value="2"/>
</dbReference>
<keyword evidence="9" id="KW-1185">Reference proteome</keyword>
<dbReference type="Proteomes" id="UP000593564">
    <property type="component" value="Unassembled WGS sequence"/>
</dbReference>
<keyword evidence="5" id="KW-0539">Nucleus</keyword>
<comment type="subcellular location">
    <subcellularLocation>
        <location evidence="1">Nucleus</location>
    </subcellularLocation>
</comment>
<evidence type="ECO:0000256" key="3">
    <source>
        <dbReference type="ARBA" id="ARBA00023125"/>
    </source>
</evidence>
<dbReference type="GO" id="GO:0003677">
    <property type="term" value="F:DNA binding"/>
    <property type="evidence" value="ECO:0007669"/>
    <property type="project" value="UniProtKB-KW"/>
</dbReference>
<feature type="domain" description="TF-B3" evidence="7">
    <location>
        <begin position="25"/>
        <end position="118"/>
    </location>
</feature>
<dbReference type="PROSITE" id="PS50863">
    <property type="entry name" value="B3"/>
    <property type="match status" value="2"/>
</dbReference>
<protein>
    <recommendedName>
        <fullName evidence="7">TF-B3 domain-containing protein</fullName>
    </recommendedName>
</protein>
<evidence type="ECO:0000259" key="7">
    <source>
        <dbReference type="PROSITE" id="PS50863"/>
    </source>
</evidence>
<dbReference type="InterPro" id="IPR050655">
    <property type="entry name" value="Plant_B3_domain"/>
</dbReference>
<evidence type="ECO:0000313" key="9">
    <source>
        <dbReference type="Proteomes" id="UP000593564"/>
    </source>
</evidence>
<dbReference type="CDD" id="cd10017">
    <property type="entry name" value="B3_DNA"/>
    <property type="match status" value="2"/>
</dbReference>
<evidence type="ECO:0000256" key="6">
    <source>
        <dbReference type="SAM" id="MobiDB-lite"/>
    </source>
</evidence>
<dbReference type="EMBL" id="JACBKZ010000004">
    <property type="protein sequence ID" value="KAF5951679.1"/>
    <property type="molecule type" value="Genomic_DNA"/>
</dbReference>
<dbReference type="PANTHER" id="PTHR31920">
    <property type="entry name" value="B3 DOMAIN-CONTAINING"/>
    <property type="match status" value="1"/>
</dbReference>
<accession>A0A7J7HG68</accession>
<dbReference type="GO" id="GO:0005634">
    <property type="term" value="C:nucleus"/>
    <property type="evidence" value="ECO:0007669"/>
    <property type="project" value="UniProtKB-SubCell"/>
</dbReference>
<keyword evidence="4" id="KW-0804">Transcription</keyword>
<dbReference type="AlphaFoldDB" id="A0A7J7HG68"/>
<dbReference type="SMART" id="SM01019">
    <property type="entry name" value="B3"/>
    <property type="match status" value="2"/>
</dbReference>
<organism evidence="8 9">
    <name type="scientific">Camellia sinensis</name>
    <name type="common">Tea plant</name>
    <name type="synonym">Thea sinensis</name>
    <dbReference type="NCBI Taxonomy" id="4442"/>
    <lineage>
        <taxon>Eukaryota</taxon>
        <taxon>Viridiplantae</taxon>
        <taxon>Streptophyta</taxon>
        <taxon>Embryophyta</taxon>
        <taxon>Tracheophyta</taxon>
        <taxon>Spermatophyta</taxon>
        <taxon>Magnoliopsida</taxon>
        <taxon>eudicotyledons</taxon>
        <taxon>Gunneridae</taxon>
        <taxon>Pentapetalae</taxon>
        <taxon>asterids</taxon>
        <taxon>Ericales</taxon>
        <taxon>Theaceae</taxon>
        <taxon>Camellia</taxon>
    </lineage>
</organism>
<reference evidence="8 9" key="2">
    <citation type="submission" date="2020-07" db="EMBL/GenBank/DDBJ databases">
        <title>Genome assembly of wild tea tree DASZ reveals pedigree and selection history of tea varieties.</title>
        <authorList>
            <person name="Zhang W."/>
        </authorList>
    </citation>
    <scope>NUCLEOTIDE SEQUENCE [LARGE SCALE GENOMIC DNA]</scope>
    <source>
        <strain evidence="9">cv. G240</strain>
        <tissue evidence="8">Leaf</tissue>
    </source>
</reference>
<keyword evidence="3" id="KW-0238">DNA-binding</keyword>
<sequence>MGQQGLVTDADYRWSSSLASNKSPIFYRMMGASILQDNKLRLPGKFVRKLGNVFPAVATLTTPNGCAWKVGLKVIDDKVWFTEGWHEFVKHQSIRVGYLLVFIYMGNSNFSVNIYDLGTAEIKYQCNNSEGPSSGNWCSVPYKGGAADDDSVEILNSRSQTPTSLENKAFYETLYQQKLGKSYDHQGIREADSIIEFQAKMNRTGISNSHGSVSDEARGHAAKMFPYVQYTGGNFNGADLKNSHYKANGGNLHVDIGRSVARSTRDIGIQCSNTEFMTTAYENRLHSLNQRHEITRKRKRESGPSKHGSELQIPGTETSRGTFLRKWKVVTPEEKERVLNTSKLFQSEYPFCRVILRRSYVYKGIGLHMPASFAEKYLGGVSGFITLQVSSGEKWPVRCMWRDGSAKLSKGWPEFVSTNKLEEGDVCVFELIKMGEVVLKVTIFRVAEAAAEPVNQLPKEHLSRTSQFASAYDLNG</sequence>
<dbReference type="Gene3D" id="2.40.330.10">
    <property type="entry name" value="DNA-binding pseudobarrel domain"/>
    <property type="match status" value="2"/>
</dbReference>
<reference evidence="9" key="1">
    <citation type="journal article" date="2020" name="Nat. Commun.">
        <title>Genome assembly of wild tea tree DASZ reveals pedigree and selection history of tea varieties.</title>
        <authorList>
            <person name="Zhang W."/>
            <person name="Zhang Y."/>
            <person name="Qiu H."/>
            <person name="Guo Y."/>
            <person name="Wan H."/>
            <person name="Zhang X."/>
            <person name="Scossa F."/>
            <person name="Alseekh S."/>
            <person name="Zhang Q."/>
            <person name="Wang P."/>
            <person name="Xu L."/>
            <person name="Schmidt M.H."/>
            <person name="Jia X."/>
            <person name="Li D."/>
            <person name="Zhu A."/>
            <person name="Guo F."/>
            <person name="Chen W."/>
            <person name="Ni D."/>
            <person name="Usadel B."/>
            <person name="Fernie A.R."/>
            <person name="Wen W."/>
        </authorList>
    </citation>
    <scope>NUCLEOTIDE SEQUENCE [LARGE SCALE GENOMIC DNA]</scope>
    <source>
        <strain evidence="9">cv. G240</strain>
    </source>
</reference>
<dbReference type="PANTHER" id="PTHR31920:SF37">
    <property type="entry name" value="B3 DOMAIN-CONTAINING TRANSCRIPTION FACTOR VRN1"/>
    <property type="match status" value="1"/>
</dbReference>
<proteinExistence type="predicted"/>
<dbReference type="Pfam" id="PF02362">
    <property type="entry name" value="B3"/>
    <property type="match status" value="2"/>
</dbReference>
<name>A0A7J7HG68_CAMSI</name>
<feature type="domain" description="TF-B3" evidence="7">
    <location>
        <begin position="352"/>
        <end position="447"/>
    </location>
</feature>
<keyword evidence="2" id="KW-0805">Transcription regulation</keyword>
<gene>
    <name evidence="8" type="ORF">HYC85_009623</name>
</gene>
<evidence type="ECO:0000256" key="5">
    <source>
        <dbReference type="ARBA" id="ARBA00023242"/>
    </source>
</evidence>
<evidence type="ECO:0000256" key="4">
    <source>
        <dbReference type="ARBA" id="ARBA00023163"/>
    </source>
</evidence>
<evidence type="ECO:0000256" key="2">
    <source>
        <dbReference type="ARBA" id="ARBA00023015"/>
    </source>
</evidence>
<dbReference type="InterPro" id="IPR015300">
    <property type="entry name" value="DNA-bd_pseudobarrel_sf"/>
</dbReference>
<feature type="region of interest" description="Disordered" evidence="6">
    <location>
        <begin position="294"/>
        <end position="316"/>
    </location>
</feature>